<dbReference type="EMBL" id="MN739010">
    <property type="protein sequence ID" value="QHT34851.1"/>
    <property type="molecule type" value="Genomic_DNA"/>
</dbReference>
<accession>A0A6C0F1P1</accession>
<dbReference type="AlphaFoldDB" id="A0A6C0F1P1"/>
<dbReference type="Gene3D" id="3.40.50.11340">
    <property type="match status" value="1"/>
</dbReference>
<reference evidence="1" key="1">
    <citation type="journal article" date="2020" name="Nature">
        <title>Giant virus diversity and host interactions through global metagenomics.</title>
        <authorList>
            <person name="Schulz F."/>
            <person name="Roux S."/>
            <person name="Paez-Espino D."/>
            <person name="Jungbluth S."/>
            <person name="Walsh D.A."/>
            <person name="Denef V.J."/>
            <person name="McMahon K.D."/>
            <person name="Konstantinidis K.T."/>
            <person name="Eloe-Fadrosh E.A."/>
            <person name="Kyrpides N.C."/>
            <person name="Woyke T."/>
        </authorList>
    </citation>
    <scope>NUCLEOTIDE SEQUENCE</scope>
    <source>
        <strain evidence="1">GVMAG-M-3300009164-40</strain>
    </source>
</reference>
<sequence>MKYLVVKGWMGFGDRLESLQMCVAFAQLFKLPIYVDWSDSIWSHGSESFYTYFKLLMPTFSLDQIPANATYYPEYWKGNIKEPITQDLFNRNKELKLDLGILQKKEYPADVIVVSSVGRRSIFHDIKFFSDVFRVVDPRIKSIVKERQTKFPLHKSLGFHIRGTDRTKTQAARDRSIQLMAANAVMHGGFSGMPMITVSDDKQSLTIWKRFFPNTIIFSELSVENSSNKGNHLIKKEDLKISKDEMNVDMLVDFFTLASCERILSTFRDSRFAKEAQLLSPYTNTILGNE</sequence>
<dbReference type="Gene3D" id="3.40.50.11350">
    <property type="match status" value="1"/>
</dbReference>
<proteinExistence type="predicted"/>
<protein>
    <submittedName>
        <fullName evidence="1">Uncharacterized protein</fullName>
    </submittedName>
</protein>
<organism evidence="1">
    <name type="scientific">viral metagenome</name>
    <dbReference type="NCBI Taxonomy" id="1070528"/>
    <lineage>
        <taxon>unclassified sequences</taxon>
        <taxon>metagenomes</taxon>
        <taxon>organismal metagenomes</taxon>
    </lineage>
</organism>
<evidence type="ECO:0000313" key="1">
    <source>
        <dbReference type="EMBL" id="QHT34851.1"/>
    </source>
</evidence>
<name>A0A6C0F1P1_9ZZZZ</name>